<dbReference type="AlphaFoldDB" id="A0AAD7EA46"/>
<reference evidence="1" key="1">
    <citation type="submission" date="2023-03" db="EMBL/GenBank/DDBJ databases">
        <title>Massive genome expansion in bonnet fungi (Mycena s.s.) driven by repeated elements and novel gene families across ecological guilds.</title>
        <authorList>
            <consortium name="Lawrence Berkeley National Laboratory"/>
            <person name="Harder C.B."/>
            <person name="Miyauchi S."/>
            <person name="Viragh M."/>
            <person name="Kuo A."/>
            <person name="Thoen E."/>
            <person name="Andreopoulos B."/>
            <person name="Lu D."/>
            <person name="Skrede I."/>
            <person name="Drula E."/>
            <person name="Henrissat B."/>
            <person name="Morin E."/>
            <person name="Kohler A."/>
            <person name="Barry K."/>
            <person name="LaButti K."/>
            <person name="Morin E."/>
            <person name="Salamov A."/>
            <person name="Lipzen A."/>
            <person name="Mereny Z."/>
            <person name="Hegedus B."/>
            <person name="Baldrian P."/>
            <person name="Stursova M."/>
            <person name="Weitz H."/>
            <person name="Taylor A."/>
            <person name="Grigoriev I.V."/>
            <person name="Nagy L.G."/>
            <person name="Martin F."/>
            <person name="Kauserud H."/>
        </authorList>
    </citation>
    <scope>NUCLEOTIDE SEQUENCE</scope>
    <source>
        <strain evidence="1">CBHHK002</strain>
    </source>
</reference>
<dbReference type="SUPFAM" id="SSF56112">
    <property type="entry name" value="Protein kinase-like (PK-like)"/>
    <property type="match status" value="1"/>
</dbReference>
<comment type="caution">
    <text evidence="1">The sequence shown here is derived from an EMBL/GenBank/DDBJ whole genome shotgun (WGS) entry which is preliminary data.</text>
</comment>
<evidence type="ECO:0008006" key="3">
    <source>
        <dbReference type="Google" id="ProtNLM"/>
    </source>
</evidence>
<dbReference type="EMBL" id="JARIHO010000099">
    <property type="protein sequence ID" value="KAJ7304739.1"/>
    <property type="molecule type" value="Genomic_DNA"/>
</dbReference>
<keyword evidence="2" id="KW-1185">Reference proteome</keyword>
<dbReference type="InterPro" id="IPR011009">
    <property type="entry name" value="Kinase-like_dom_sf"/>
</dbReference>
<evidence type="ECO:0000313" key="1">
    <source>
        <dbReference type="EMBL" id="KAJ7304739.1"/>
    </source>
</evidence>
<name>A0AAD7EA46_9AGAR</name>
<accession>A0AAD7EA46</accession>
<evidence type="ECO:0000313" key="2">
    <source>
        <dbReference type="Proteomes" id="UP001218218"/>
    </source>
</evidence>
<protein>
    <recommendedName>
        <fullName evidence="3">Protein kinase domain-containing protein</fullName>
    </recommendedName>
</protein>
<sequence length="164" mass="18607">MATFHSTPPSLEVDPITLHVRLLRDNVPPILRAEKKILKFGFSHHILREALIYDKLARYKGLAVPRYWGLYPFRTEQMAIILDDAGSSIEINAMTREQRSKLAHSIRKLHEVGVHHHDVFGNTVIDEEGTIRLVDFDQAELVPPGTACSSCDDRDSLLVLELET</sequence>
<gene>
    <name evidence="1" type="ORF">DFH08DRAFT_976536</name>
</gene>
<proteinExistence type="predicted"/>
<organism evidence="1 2">
    <name type="scientific">Mycena albidolilacea</name>
    <dbReference type="NCBI Taxonomy" id="1033008"/>
    <lineage>
        <taxon>Eukaryota</taxon>
        <taxon>Fungi</taxon>
        <taxon>Dikarya</taxon>
        <taxon>Basidiomycota</taxon>
        <taxon>Agaricomycotina</taxon>
        <taxon>Agaricomycetes</taxon>
        <taxon>Agaricomycetidae</taxon>
        <taxon>Agaricales</taxon>
        <taxon>Marasmiineae</taxon>
        <taxon>Mycenaceae</taxon>
        <taxon>Mycena</taxon>
    </lineage>
</organism>
<dbReference type="Proteomes" id="UP001218218">
    <property type="component" value="Unassembled WGS sequence"/>
</dbReference>